<comment type="caution">
    <text evidence="2">The sequence shown here is derived from an EMBL/GenBank/DDBJ whole genome shotgun (WGS) entry which is preliminary data.</text>
</comment>
<evidence type="ECO:0000313" key="2">
    <source>
        <dbReference type="EMBL" id="KAG5674745.1"/>
    </source>
</evidence>
<dbReference type="Proteomes" id="UP001107558">
    <property type="component" value="Chromosome 2"/>
</dbReference>
<keyword evidence="3" id="KW-1185">Reference proteome</keyword>
<protein>
    <recommendedName>
        <fullName evidence="1">Thioredoxin domain-containing protein</fullName>
    </recommendedName>
</protein>
<dbReference type="AlphaFoldDB" id="A0A9J6BXQ6"/>
<organism evidence="2 3">
    <name type="scientific">Polypedilum vanderplanki</name>
    <name type="common">Sleeping chironomid midge</name>
    <dbReference type="NCBI Taxonomy" id="319348"/>
    <lineage>
        <taxon>Eukaryota</taxon>
        <taxon>Metazoa</taxon>
        <taxon>Ecdysozoa</taxon>
        <taxon>Arthropoda</taxon>
        <taxon>Hexapoda</taxon>
        <taxon>Insecta</taxon>
        <taxon>Pterygota</taxon>
        <taxon>Neoptera</taxon>
        <taxon>Endopterygota</taxon>
        <taxon>Diptera</taxon>
        <taxon>Nematocera</taxon>
        <taxon>Chironomoidea</taxon>
        <taxon>Chironomidae</taxon>
        <taxon>Chironominae</taxon>
        <taxon>Polypedilum</taxon>
        <taxon>Polypedilum</taxon>
    </lineage>
</organism>
<dbReference type="EMBL" id="JADBJN010000002">
    <property type="protein sequence ID" value="KAG5674745.1"/>
    <property type="molecule type" value="Genomic_DNA"/>
</dbReference>
<dbReference type="InterPro" id="IPR036249">
    <property type="entry name" value="Thioredoxin-like_sf"/>
</dbReference>
<dbReference type="InterPro" id="IPR052792">
    <property type="entry name" value="Thioredoxin_dom-contain_11"/>
</dbReference>
<dbReference type="InterPro" id="IPR013766">
    <property type="entry name" value="Thioredoxin_domain"/>
</dbReference>
<proteinExistence type="predicted"/>
<accession>A0A9J6BXQ6</accession>
<dbReference type="SUPFAM" id="SSF52833">
    <property type="entry name" value="Thioredoxin-like"/>
    <property type="match status" value="2"/>
</dbReference>
<dbReference type="Gene3D" id="3.40.30.10">
    <property type="entry name" value="Glutaredoxin"/>
    <property type="match status" value="2"/>
</dbReference>
<name>A0A9J6BXQ6_POLVA</name>
<reference evidence="2" key="1">
    <citation type="submission" date="2021-03" db="EMBL/GenBank/DDBJ databases">
        <title>Chromosome level genome of the anhydrobiotic midge Polypedilum vanderplanki.</title>
        <authorList>
            <person name="Yoshida Y."/>
            <person name="Kikawada T."/>
            <person name="Gusev O."/>
        </authorList>
    </citation>
    <scope>NUCLEOTIDE SEQUENCE</scope>
    <source>
        <strain evidence="2">NIAS01</strain>
        <tissue evidence="2">Whole body or cell culture</tissue>
    </source>
</reference>
<feature type="domain" description="Thioredoxin" evidence="1">
    <location>
        <begin position="664"/>
        <end position="745"/>
    </location>
</feature>
<evidence type="ECO:0000259" key="1">
    <source>
        <dbReference type="Pfam" id="PF00085"/>
    </source>
</evidence>
<evidence type="ECO:0000313" key="3">
    <source>
        <dbReference type="Proteomes" id="UP001107558"/>
    </source>
</evidence>
<dbReference type="PANTHER" id="PTHR46497">
    <property type="entry name" value="THIOREDOXIN DOMAIN-CONTAINING PROTEIN 11"/>
    <property type="match status" value="1"/>
</dbReference>
<sequence length="864" mass="100309">MKDSVVAQSSNEIDPIISELGDNENLLETSSETSSIDKSNSSSIIMRIFNYGKELVLIFAFLLTTIATIQNNSPKISRASPPVPFFSRGSFVEDYYYGELIPTQQKVTLSELSFVFFYAPWSAECINSKKAYEHVSRLFYREANFFAINCWQPNSECRSQYNKISTWPILMAYMRNGFGIQYQRNLFTESALTTFINALLNPFHRVTTPDDLLELMTKHDCVIVAFIDIDTYPRHYSSFHRTALKFIERDPFNEVGFGIVLGESAVTFGVDRVPTLRAYLWNETIEYTGNHSWTSREIIKWINENIQQVSLRLAPPGVKVSSLAPYMRNGPVLILFTPRNFYLETEDSYLMMRQLGMEYYNCKEDEWVNEMAHDFFFRKRIEYKKNLKVLQEVCSKIAYRHQFSQDESKCKPSVSTISYTATVLNSSKNSEAKLTKTSDYCEIDEFSSDKCDCSIERACNTKIKHNKYVKEANSANKFITSMLDNTDDERSPEAIEKYNLRRKCEMLRRAEKKSDIIFIDDEDTTPLKLISGLACKSNQTFTLISMDSVNFHTFAERLGVDILEIENKTAAMIIDQENESTYLLDEPINMNSIAKFIYKFHRNGLERFLRTNSIQYKHTHFFDINEFLVTKKRDKVDREAFRSSKMCPVEVAKNKNTHVIIREIYSEDFDSVIKSNKTVIILFYSINCAFCSQISQNLLTVSRILEQLPNIEFARIDGDRNDLAWHYTMAEYPSLLIFPSGLKSDSRKFPSKMPITVPNILGFILANLNRSYRLLGLIAACNYKRQNSTNDCIVAIQEEITESISFALREWRKHSRKRSAILRIIKELKELYLRLFVIRNSCDFIKIEKDVTKLIGRWQKAMIF</sequence>
<dbReference type="Pfam" id="PF00085">
    <property type="entry name" value="Thioredoxin"/>
    <property type="match status" value="1"/>
</dbReference>
<gene>
    <name evidence="2" type="ORF">PVAND_004696</name>
</gene>
<dbReference type="PANTHER" id="PTHR46497:SF1">
    <property type="entry name" value="THIOREDOXIN DOMAIN-CONTAINING PROTEIN 11"/>
    <property type="match status" value="1"/>
</dbReference>
<dbReference type="OrthoDB" id="1910803at2759"/>